<dbReference type="AlphaFoldDB" id="A0AAD9A3M6"/>
<dbReference type="Proteomes" id="UP001243330">
    <property type="component" value="Unassembled WGS sequence"/>
</dbReference>
<accession>A0AAD9A3M6</accession>
<dbReference type="EMBL" id="JAQOWY010000556">
    <property type="protein sequence ID" value="KAK1840500.1"/>
    <property type="molecule type" value="Genomic_DNA"/>
</dbReference>
<evidence type="ECO:0000313" key="1">
    <source>
        <dbReference type="EMBL" id="KAK1840500.1"/>
    </source>
</evidence>
<proteinExistence type="predicted"/>
<protein>
    <submittedName>
        <fullName evidence="1">Uncharacterized protein</fullName>
    </submittedName>
</protein>
<sequence>MRAVQQHSRYPQRVAAAHANSSWYSEVHLQVFSFAYTQRQLHSASDEVLQDEARGRRVFLLHLWVGTEHLGRTLDSCQTLRQAASWASLKRLPIQC</sequence>
<organism evidence="1 2">
    <name type="scientific">Colletotrichum chrysophilum</name>
    <dbReference type="NCBI Taxonomy" id="1836956"/>
    <lineage>
        <taxon>Eukaryota</taxon>
        <taxon>Fungi</taxon>
        <taxon>Dikarya</taxon>
        <taxon>Ascomycota</taxon>
        <taxon>Pezizomycotina</taxon>
        <taxon>Sordariomycetes</taxon>
        <taxon>Hypocreomycetidae</taxon>
        <taxon>Glomerellales</taxon>
        <taxon>Glomerellaceae</taxon>
        <taxon>Colletotrichum</taxon>
        <taxon>Colletotrichum gloeosporioides species complex</taxon>
    </lineage>
</organism>
<comment type="caution">
    <text evidence="1">The sequence shown here is derived from an EMBL/GenBank/DDBJ whole genome shotgun (WGS) entry which is preliminary data.</text>
</comment>
<keyword evidence="2" id="KW-1185">Reference proteome</keyword>
<gene>
    <name evidence="1" type="ORF">CCHR01_16877</name>
</gene>
<name>A0AAD9A3M6_9PEZI</name>
<reference evidence="1" key="1">
    <citation type="submission" date="2023-01" db="EMBL/GenBank/DDBJ databases">
        <title>Colletotrichum chrysophilum M932 genome sequence.</title>
        <authorList>
            <person name="Baroncelli R."/>
        </authorList>
    </citation>
    <scope>NUCLEOTIDE SEQUENCE</scope>
    <source>
        <strain evidence="1">M932</strain>
    </source>
</reference>
<evidence type="ECO:0000313" key="2">
    <source>
        <dbReference type="Proteomes" id="UP001243330"/>
    </source>
</evidence>